<dbReference type="InterPro" id="IPR013815">
    <property type="entry name" value="ATP_grasp_subdomain_1"/>
</dbReference>
<accession>A0A7I8VU46</accession>
<evidence type="ECO:0000313" key="5">
    <source>
        <dbReference type="Proteomes" id="UP000549394"/>
    </source>
</evidence>
<comment type="similarity">
    <text evidence="1">Belongs to the PEP-utilizing enzyme family.</text>
</comment>
<dbReference type="InterPro" id="IPR008279">
    <property type="entry name" value="PEP-util_enz_mobile_dom"/>
</dbReference>
<gene>
    <name evidence="4" type="ORF">DGYR_LOCUS7950</name>
</gene>
<dbReference type="Gene3D" id="3.50.30.10">
    <property type="entry name" value="Phosphohistidine domain"/>
    <property type="match status" value="1"/>
</dbReference>
<dbReference type="Proteomes" id="UP000549394">
    <property type="component" value="Unassembled WGS sequence"/>
</dbReference>
<dbReference type="InterPro" id="IPR002192">
    <property type="entry name" value="PPDK_AMP/ATP-bd"/>
</dbReference>
<dbReference type="Pfam" id="PF00391">
    <property type="entry name" value="PEP-utilizers"/>
    <property type="match status" value="1"/>
</dbReference>
<protein>
    <submittedName>
        <fullName evidence="4">DgyrCDS8354</fullName>
    </submittedName>
</protein>
<dbReference type="GO" id="GO:0005524">
    <property type="term" value="F:ATP binding"/>
    <property type="evidence" value="ECO:0007669"/>
    <property type="project" value="InterPro"/>
</dbReference>
<sequence>MLYFVVIYLFAAILLYGGFAILKGSPPKIYGFYSQAGSFFRVKVMILKLLMYLRARKKSGKSSGYGKSSHETADLMEHPQALTSDKNSFDSVYASFGNSEGARIVCRVSHRQQNRAEICLLMEIPGKGYFETPVFPDTTLYNCSQSNKMFSAGGLRFICIEPMKKWIIHYDGLLRKGRRLSSDEPIGELVHCKLWITWKAGFSLYNYDTDICPNMVAQGIAREIWSREFFQELENGHQTHYEQWGESFVTFQQENQDIVSLNVRGMRDHSFGIRDWNNFHRYIMHLAYFENGTYISLALISLENSVTNWVLGHIGMPNGFEKHNITWSDKEIWEIGEQGKMPDEWTIHFKAGDKDYKLTVKVTGTTLYYYGENRIAKVTNKMCDFTLNDIKGYGNVEVMYRNDTESNLFNNEPEFQLLKELAINKERNITVPFQHNSCKSSNIVGGKGMQLALLDSLDDKRFKVPKGFCVTVTAFNEHFNGNSILKKQLEMLKNACSINDLENLRMTCEKTMELIVQSEISLEMKDEIENQLTDTFQGSQVRVAVRSSAVGEDGDEMSAAGQMDTFLGMKTDDEIIESVKKCWASYFSFVAVQYRRQNGQEIVQSMAVVVQEMVPAESAGVMFTRDAVTHSPCFMTISGNFGLGESVVSGSSDPDVIRVKRGYTDELSIDEIVIGEKKASIQMKEDSGGIEEIVNDTDNKEKLACLSEKDVLRLAEIGIFLEKRFGSPRDVEWAIFNGEIFLLQARPVTTGESIPDEHLKHEFDTATLSSSEIMTTANIGEMLPGAITPLTVSTFSHALDYTFCQWFKSIGVVDKIHINGRFMGVSNNHLFINLHAMEGLCVRVQIADKRFSELAIAGQTLDDLISEESLFNFWPKISTFKRIYHVFTYLMEFRRQEKRMKEWAKREKSFKVGNNLTSSKELWEEINKKKYELNEVWRMTLINSARGSSWSQIIMSILSQGIPDWKSEHYSDMAMLLSNCENVYSASVPEAIQHLASCISKDDKRRLKFISLSPQDAYNWFQRPENTDINNLFKDFIERHGHRCIREAEMMEKSWKIDNEKIISILQTMLQTPIKEKPSNKGLGINESIDQIKSTKLNIITRLILKIVLPKAKNGVGVREEGKSMAVKIHDEFKQAYWRLASIMVKEGFIPEEELLFFFTHDEIGEMIKNRSGRLLSLVKRRKRYFPNFQKSKFNKMNAGKPIPIDPEEDESLSYQSKEQLKGMPVSQGFIEGDAKVVRSIMEAKTIANGDILVVPYTDVGWSPYFPLISGLITEIGGTISHGAVVAREYGLPCIVAVERATKIIKTGDRLRLNGTTGTIDIIAKG</sequence>
<dbReference type="InterPro" id="IPR036637">
    <property type="entry name" value="Phosphohistidine_dom_sf"/>
</dbReference>
<dbReference type="OrthoDB" id="6123450at2759"/>
<dbReference type="Gene3D" id="3.30.1490.20">
    <property type="entry name" value="ATP-grasp fold, A domain"/>
    <property type="match status" value="1"/>
</dbReference>
<dbReference type="PANTHER" id="PTHR43615:SF1">
    <property type="entry name" value="PPDK_N DOMAIN-CONTAINING PROTEIN"/>
    <property type="match status" value="1"/>
</dbReference>
<organism evidence="4 5">
    <name type="scientific">Dimorphilus gyrociliatus</name>
    <dbReference type="NCBI Taxonomy" id="2664684"/>
    <lineage>
        <taxon>Eukaryota</taxon>
        <taxon>Metazoa</taxon>
        <taxon>Spiralia</taxon>
        <taxon>Lophotrochozoa</taxon>
        <taxon>Annelida</taxon>
        <taxon>Polychaeta</taxon>
        <taxon>Polychaeta incertae sedis</taxon>
        <taxon>Dinophilidae</taxon>
        <taxon>Dimorphilus</taxon>
    </lineage>
</organism>
<dbReference type="PANTHER" id="PTHR43615">
    <property type="entry name" value="PHOSPHOENOLPYRUVATE SYNTHASE-RELATED"/>
    <property type="match status" value="1"/>
</dbReference>
<reference evidence="4 5" key="1">
    <citation type="submission" date="2020-08" db="EMBL/GenBank/DDBJ databases">
        <authorList>
            <person name="Hejnol A."/>
        </authorList>
    </citation>
    <scope>NUCLEOTIDE SEQUENCE [LARGE SCALE GENOMIC DNA]</scope>
</reference>
<comment type="caution">
    <text evidence="4">The sequence shown here is derived from an EMBL/GenBank/DDBJ whole genome shotgun (WGS) entry which is preliminary data.</text>
</comment>
<dbReference type="SUPFAM" id="SSF56059">
    <property type="entry name" value="Glutathione synthetase ATP-binding domain-like"/>
    <property type="match status" value="1"/>
</dbReference>
<proteinExistence type="inferred from homology"/>
<evidence type="ECO:0000259" key="3">
    <source>
        <dbReference type="Pfam" id="PF01326"/>
    </source>
</evidence>
<evidence type="ECO:0000256" key="1">
    <source>
        <dbReference type="ARBA" id="ARBA00007837"/>
    </source>
</evidence>
<evidence type="ECO:0000313" key="4">
    <source>
        <dbReference type="EMBL" id="CAD5119758.1"/>
    </source>
</evidence>
<dbReference type="InterPro" id="IPR051549">
    <property type="entry name" value="PEP_Utilizing_Enz"/>
</dbReference>
<feature type="domain" description="PEP-utilising enzyme mobile" evidence="2">
    <location>
        <begin position="1248"/>
        <end position="1318"/>
    </location>
</feature>
<feature type="domain" description="Pyruvate phosphate dikinase AMP/ATP-binding" evidence="3">
    <location>
        <begin position="442"/>
        <end position="762"/>
    </location>
</feature>
<dbReference type="Pfam" id="PF01326">
    <property type="entry name" value="PPDK_N"/>
    <property type="match status" value="1"/>
</dbReference>
<evidence type="ECO:0000259" key="2">
    <source>
        <dbReference type="Pfam" id="PF00391"/>
    </source>
</evidence>
<dbReference type="SUPFAM" id="SSF52009">
    <property type="entry name" value="Phosphohistidine domain"/>
    <property type="match status" value="1"/>
</dbReference>
<keyword evidence="5" id="KW-1185">Reference proteome</keyword>
<dbReference type="Gene3D" id="3.30.470.20">
    <property type="entry name" value="ATP-grasp fold, B domain"/>
    <property type="match status" value="1"/>
</dbReference>
<name>A0A7I8VU46_9ANNE</name>
<dbReference type="EMBL" id="CAJFCJ010000011">
    <property type="protein sequence ID" value="CAD5119758.1"/>
    <property type="molecule type" value="Genomic_DNA"/>
</dbReference>
<dbReference type="GO" id="GO:0016301">
    <property type="term" value="F:kinase activity"/>
    <property type="evidence" value="ECO:0007669"/>
    <property type="project" value="InterPro"/>
</dbReference>